<dbReference type="AlphaFoldDB" id="A0A0U1NS74"/>
<dbReference type="Proteomes" id="UP000199087">
    <property type="component" value="Unassembled WGS sequence"/>
</dbReference>
<feature type="coiled-coil region" evidence="1">
    <location>
        <begin position="83"/>
        <end position="124"/>
    </location>
</feature>
<dbReference type="SUPFAM" id="SSF158791">
    <property type="entry name" value="MgtE N-terminal domain-like"/>
    <property type="match status" value="1"/>
</dbReference>
<keyword evidence="4" id="KW-1185">Reference proteome</keyword>
<name>A0A0U1NS74_9BACI</name>
<sequence length="286" mass="31228">MEEKHRGKLGTILLYGIPSIMTVILVLLIMNIMGVPIGKTFQDLGRKIPIINHMIPAPAASEAVNTNDSGNLQQKYEKSQSDLSASDRKLSDVNKQLSDTQKELVQVKLNNQELQKQLDTKQTNQTQDQMKQVAGLYATMPPSKASAMIQTMSLEDASLTLSQLNANQQSSILSSMRDAKKAAQITLLLNEIPTLTATDQAMLKQQVHDLALQQENPTQTMADTLSGMPAAQSAGIIQSMMGTNSQVAMDLLRNTTTSSRSQILAEIENKNPNLAAQITANLNKQK</sequence>
<accession>A0A0U1NS74</accession>
<keyword evidence="2" id="KW-0472">Membrane</keyword>
<dbReference type="InterPro" id="IPR011002">
    <property type="entry name" value="FliG_a-hlx"/>
</dbReference>
<evidence type="ECO:0000313" key="3">
    <source>
        <dbReference type="EMBL" id="CRK80906.1"/>
    </source>
</evidence>
<reference evidence="4" key="1">
    <citation type="submission" date="2015-05" db="EMBL/GenBank/DDBJ databases">
        <authorList>
            <person name="Urmite Genomes"/>
        </authorList>
    </citation>
    <scope>NUCLEOTIDE SEQUENCE [LARGE SCALE GENOMIC DNA]</scope>
    <source>
        <strain evidence="4">LF1</strain>
    </source>
</reference>
<dbReference type="Gene3D" id="1.10.220.30">
    <property type="match status" value="1"/>
</dbReference>
<dbReference type="STRING" id="1499688.BN000_00797"/>
<dbReference type="RefSeq" id="WP_090631120.1">
    <property type="nucleotide sequence ID" value="NZ_CVRB01000001.1"/>
</dbReference>
<proteinExistence type="predicted"/>
<evidence type="ECO:0000313" key="4">
    <source>
        <dbReference type="Proteomes" id="UP000199087"/>
    </source>
</evidence>
<feature type="transmembrane region" description="Helical" evidence="2">
    <location>
        <begin position="12"/>
        <end position="33"/>
    </location>
</feature>
<dbReference type="EMBL" id="CVRB01000001">
    <property type="protein sequence ID" value="CRK80906.1"/>
    <property type="molecule type" value="Genomic_DNA"/>
</dbReference>
<evidence type="ECO:0000256" key="1">
    <source>
        <dbReference type="SAM" id="Coils"/>
    </source>
</evidence>
<dbReference type="OrthoDB" id="2855265at2"/>
<protein>
    <submittedName>
        <fullName evidence="3">FlaA locus 22.9 kDa protein ORF 6</fullName>
    </submittedName>
</protein>
<dbReference type="SUPFAM" id="SSF48029">
    <property type="entry name" value="FliG"/>
    <property type="match status" value="1"/>
</dbReference>
<evidence type="ECO:0000256" key="2">
    <source>
        <dbReference type="SAM" id="Phobius"/>
    </source>
</evidence>
<keyword evidence="2" id="KW-0812">Transmembrane</keyword>
<keyword evidence="2" id="KW-1133">Transmembrane helix</keyword>
<keyword evidence="1" id="KW-0175">Coiled coil</keyword>
<gene>
    <name evidence="3" type="primary">ylxF</name>
    <name evidence="3" type="ORF">BN000_00797</name>
</gene>
<organism evidence="3 4">
    <name type="scientific">Neobacillus massiliamazoniensis</name>
    <dbReference type="NCBI Taxonomy" id="1499688"/>
    <lineage>
        <taxon>Bacteria</taxon>
        <taxon>Bacillati</taxon>
        <taxon>Bacillota</taxon>
        <taxon>Bacilli</taxon>
        <taxon>Bacillales</taxon>
        <taxon>Bacillaceae</taxon>
        <taxon>Neobacillus</taxon>
    </lineage>
</organism>